<dbReference type="Gene3D" id="3.30.559.10">
    <property type="entry name" value="Chloramphenicol acetyltransferase-like domain"/>
    <property type="match status" value="1"/>
</dbReference>
<dbReference type="Proteomes" id="UP000663881">
    <property type="component" value="Unassembled WGS sequence"/>
</dbReference>
<protein>
    <submittedName>
        <fullName evidence="1">Uncharacterized protein</fullName>
    </submittedName>
</protein>
<name>A0A820NYD8_9BILA</name>
<gene>
    <name evidence="1" type="ORF">OKA104_LOCUS51328</name>
</gene>
<evidence type="ECO:0000313" key="1">
    <source>
        <dbReference type="EMBL" id="CAF4399665.1"/>
    </source>
</evidence>
<comment type="caution">
    <text evidence="1">The sequence shown here is derived from an EMBL/GenBank/DDBJ whole genome shotgun (WGS) entry which is preliminary data.</text>
</comment>
<dbReference type="EMBL" id="CAJOAY010027575">
    <property type="protein sequence ID" value="CAF4399665.1"/>
    <property type="molecule type" value="Genomic_DNA"/>
</dbReference>
<organism evidence="1 2">
    <name type="scientific">Adineta steineri</name>
    <dbReference type="NCBI Taxonomy" id="433720"/>
    <lineage>
        <taxon>Eukaryota</taxon>
        <taxon>Metazoa</taxon>
        <taxon>Spiralia</taxon>
        <taxon>Gnathifera</taxon>
        <taxon>Rotifera</taxon>
        <taxon>Eurotatoria</taxon>
        <taxon>Bdelloidea</taxon>
        <taxon>Adinetida</taxon>
        <taxon>Adinetidae</taxon>
        <taxon>Adineta</taxon>
    </lineage>
</organism>
<accession>A0A820NYD8</accession>
<evidence type="ECO:0000313" key="2">
    <source>
        <dbReference type="Proteomes" id="UP000663881"/>
    </source>
</evidence>
<reference evidence="1" key="1">
    <citation type="submission" date="2021-02" db="EMBL/GenBank/DDBJ databases">
        <authorList>
            <person name="Nowell W R."/>
        </authorList>
    </citation>
    <scope>NUCLEOTIDE SEQUENCE</scope>
</reference>
<dbReference type="AlphaFoldDB" id="A0A820NYD8"/>
<dbReference type="InterPro" id="IPR023213">
    <property type="entry name" value="CAT-like_dom_sf"/>
</dbReference>
<proteinExistence type="predicted"/>
<feature type="non-terminal residue" evidence="1">
    <location>
        <position position="1"/>
    </location>
</feature>
<sequence>NLDEKDFTISAWNKMGIYSNAEFESNVHPCRVILPQDMKMNGAAILLSTEENDGSIDVYLGLDINEMKQLEENLGFRKYSKK</sequence>